<dbReference type="SUPFAM" id="SSF53098">
    <property type="entry name" value="Ribonuclease H-like"/>
    <property type="match status" value="1"/>
</dbReference>
<sequence>MIVGADLTHNNLSPKMKPSIAALVGSLDRTLLKYAPAVGVQPLLEPSDEDGRPRSQEPIQLFRTLLFNLLQKWAKTNPGPKFPRRLIIFRDGVSDGEFSQVLESEFKAAKAAVEKIAGKPDQCKITYIVCAKNHRLRMSPDNRCQDRSGNAPAGSVLDNRIGDPFLFDFFAQTQAGLQGTSRPTRYVILKDESNSSADQLQSLIQIIASRAKMWLNVEDDGASTVASMASGRDQTAEERAHDLGMYQDRIKSMMNKMDALDQQMWWI</sequence>
<gene>
    <name evidence="2" type="ORF">PGTUg99_028001</name>
</gene>
<comment type="caution">
    <text evidence="2">The sequence shown here is derived from an EMBL/GenBank/DDBJ whole genome shotgun (WGS) entry which is preliminary data.</text>
</comment>
<evidence type="ECO:0000313" key="2">
    <source>
        <dbReference type="EMBL" id="KAA1124109.1"/>
    </source>
</evidence>
<reference evidence="2 3" key="1">
    <citation type="submission" date="2019-05" db="EMBL/GenBank/DDBJ databases">
        <title>Emergence of the Ug99 lineage of the wheat stem rust pathogen through somatic hybridization.</title>
        <authorList>
            <person name="Li F."/>
            <person name="Upadhyaya N.M."/>
            <person name="Sperschneider J."/>
            <person name="Matny O."/>
            <person name="Nguyen-Phuc H."/>
            <person name="Mago R."/>
            <person name="Raley C."/>
            <person name="Miller M.E."/>
            <person name="Silverstein K.A.T."/>
            <person name="Henningsen E."/>
            <person name="Hirsch C.D."/>
            <person name="Visser B."/>
            <person name="Pretorius Z.A."/>
            <person name="Steffenson B.J."/>
            <person name="Schwessinger B."/>
            <person name="Dodds P.N."/>
            <person name="Figueroa M."/>
        </authorList>
    </citation>
    <scope>NUCLEOTIDE SEQUENCE [LARGE SCALE GENOMIC DNA]</scope>
    <source>
        <strain evidence="2 3">Ug99</strain>
    </source>
</reference>
<evidence type="ECO:0000259" key="1">
    <source>
        <dbReference type="PROSITE" id="PS50822"/>
    </source>
</evidence>
<organism evidence="2 3">
    <name type="scientific">Puccinia graminis f. sp. tritici</name>
    <dbReference type="NCBI Taxonomy" id="56615"/>
    <lineage>
        <taxon>Eukaryota</taxon>
        <taxon>Fungi</taxon>
        <taxon>Dikarya</taxon>
        <taxon>Basidiomycota</taxon>
        <taxon>Pucciniomycotina</taxon>
        <taxon>Pucciniomycetes</taxon>
        <taxon>Pucciniales</taxon>
        <taxon>Pucciniaceae</taxon>
        <taxon>Puccinia</taxon>
    </lineage>
</organism>
<accession>A0A5B0RFG1</accession>
<evidence type="ECO:0000313" key="3">
    <source>
        <dbReference type="Proteomes" id="UP000325313"/>
    </source>
</evidence>
<dbReference type="Pfam" id="PF02171">
    <property type="entry name" value="Piwi"/>
    <property type="match status" value="1"/>
</dbReference>
<dbReference type="GO" id="GO:0003676">
    <property type="term" value="F:nucleic acid binding"/>
    <property type="evidence" value="ECO:0007669"/>
    <property type="project" value="InterPro"/>
</dbReference>
<dbReference type="PROSITE" id="PS50822">
    <property type="entry name" value="PIWI"/>
    <property type="match status" value="1"/>
</dbReference>
<dbReference type="SMART" id="SM00950">
    <property type="entry name" value="Piwi"/>
    <property type="match status" value="1"/>
</dbReference>
<dbReference type="PANTHER" id="PTHR22891">
    <property type="entry name" value="EUKARYOTIC TRANSLATION INITIATION FACTOR 2C"/>
    <property type="match status" value="1"/>
</dbReference>
<dbReference type="InterPro" id="IPR036397">
    <property type="entry name" value="RNaseH_sf"/>
</dbReference>
<dbReference type="AlphaFoldDB" id="A0A5B0RFG1"/>
<dbReference type="InterPro" id="IPR003165">
    <property type="entry name" value="Piwi"/>
</dbReference>
<dbReference type="InterPro" id="IPR012337">
    <property type="entry name" value="RNaseH-like_sf"/>
</dbReference>
<dbReference type="Proteomes" id="UP000325313">
    <property type="component" value="Unassembled WGS sequence"/>
</dbReference>
<name>A0A5B0RFG1_PUCGR</name>
<protein>
    <recommendedName>
        <fullName evidence="1">Piwi domain-containing protein</fullName>
    </recommendedName>
</protein>
<dbReference type="EMBL" id="VDEP01000205">
    <property type="protein sequence ID" value="KAA1124109.1"/>
    <property type="molecule type" value="Genomic_DNA"/>
</dbReference>
<dbReference type="Gene3D" id="3.30.420.10">
    <property type="entry name" value="Ribonuclease H-like superfamily/Ribonuclease H"/>
    <property type="match status" value="1"/>
</dbReference>
<proteinExistence type="predicted"/>
<feature type="domain" description="Piwi" evidence="1">
    <location>
        <begin position="1"/>
        <end position="204"/>
    </location>
</feature>